<feature type="domain" description="Bacterial type II secretion system protein E" evidence="4">
    <location>
        <begin position="187"/>
        <end position="543"/>
    </location>
</feature>
<dbReference type="Pfam" id="PF05157">
    <property type="entry name" value="MshEN"/>
    <property type="match status" value="1"/>
</dbReference>
<accession>A0A0C1QKJ6</accession>
<dbReference type="Pfam" id="PF00437">
    <property type="entry name" value="T2SSE"/>
    <property type="match status" value="1"/>
</dbReference>
<proteinExistence type="inferred from homology"/>
<dbReference type="SUPFAM" id="SSF52540">
    <property type="entry name" value="P-loop containing nucleoside triphosphate hydrolases"/>
    <property type="match status" value="1"/>
</dbReference>
<evidence type="ECO:0000256" key="3">
    <source>
        <dbReference type="ARBA" id="ARBA00022840"/>
    </source>
</evidence>
<dbReference type="AlphaFoldDB" id="A0A0C1QKJ6"/>
<organism evidence="6 7">
    <name type="scientific">Geobacter soli</name>
    <dbReference type="NCBI Taxonomy" id="1510391"/>
    <lineage>
        <taxon>Bacteria</taxon>
        <taxon>Pseudomonadati</taxon>
        <taxon>Thermodesulfobacteriota</taxon>
        <taxon>Desulfuromonadia</taxon>
        <taxon>Geobacterales</taxon>
        <taxon>Geobacteraceae</taxon>
        <taxon>Geobacter</taxon>
    </lineage>
</organism>
<evidence type="ECO:0000313" key="6">
    <source>
        <dbReference type="EMBL" id="KIE41137.1"/>
    </source>
</evidence>
<dbReference type="GO" id="GO:0005524">
    <property type="term" value="F:ATP binding"/>
    <property type="evidence" value="ECO:0007669"/>
    <property type="project" value="UniProtKB-KW"/>
</dbReference>
<keyword evidence="2" id="KW-0547">Nucleotide-binding</keyword>
<dbReference type="InterPro" id="IPR001482">
    <property type="entry name" value="T2SS/T4SS_dom"/>
</dbReference>
<sequence>MESIVKEGSLGSILFKCQIISEDDIRRALDEQERTGGRFGEALVALGIVAQEDIDWALSNQLNIPYVRLKPTMVDRDAVALVPAAMARQHNLIPLIRAGEELSIAIADPLNVAAVAAVEKETGCAVSVSVALIREIREMQERFYGPPDTEERLGFTSAAFPPQVVAAMNHDLTGGKFLDYLLLFVAQQKLSSLSLHPRGDRVSVIARRGGTTREVGQLAPSRYPDVAMHVKKLAHIDGARFSARGGISFALKGRSIPFQVTALRGEGGDHLTFRMTVAALFPASLADLGLTDDQIRQFADLAAAGRGMVVTGARDREVRRRLTDLYLQEHEAEGKTVLVVGSGAGTGEQRFSRIPVPSDTDLSAVVSACLEHDPDILVLEDVSDGQAFAAACRATLRGKLVVAGIACGDAAGALDQLMAFRDMHVLVPAYLRGVITCTPVRPLCPACRRSEPFPAAERAALGIGADVTSCWRSAGCESCDQTGHDGRRYLLDVLVLDHDLRERFEAARSGAEVIEHLRGQGWRGIADERQTLLAEGTISLEEYASSLHG</sequence>
<feature type="domain" description="Type II secretion system protein GspE N-terminal" evidence="5">
    <location>
        <begin position="62"/>
        <end position="148"/>
    </location>
</feature>
<protein>
    <submittedName>
        <fullName evidence="6">Pilus assembly protein PilB</fullName>
    </submittedName>
</protein>
<gene>
    <name evidence="6" type="ORF">SE37_00040</name>
</gene>
<dbReference type="PANTHER" id="PTHR30258:SF1">
    <property type="entry name" value="PROTEIN TRANSPORT PROTEIN HOFB HOMOLOG"/>
    <property type="match status" value="1"/>
</dbReference>
<evidence type="ECO:0000259" key="5">
    <source>
        <dbReference type="Pfam" id="PF05157"/>
    </source>
</evidence>
<dbReference type="Gene3D" id="3.40.50.300">
    <property type="entry name" value="P-loop containing nucleotide triphosphate hydrolases"/>
    <property type="match status" value="1"/>
</dbReference>
<dbReference type="InterPro" id="IPR037257">
    <property type="entry name" value="T2SS_E_N_sf"/>
</dbReference>
<evidence type="ECO:0000256" key="2">
    <source>
        <dbReference type="ARBA" id="ARBA00022741"/>
    </source>
</evidence>
<comment type="caution">
    <text evidence="6">The sequence shown here is derived from an EMBL/GenBank/DDBJ whole genome shotgun (WGS) entry which is preliminary data.</text>
</comment>
<dbReference type="InterPro" id="IPR027417">
    <property type="entry name" value="P-loop_NTPase"/>
</dbReference>
<keyword evidence="7" id="KW-1185">Reference proteome</keyword>
<evidence type="ECO:0000256" key="1">
    <source>
        <dbReference type="ARBA" id="ARBA00006611"/>
    </source>
</evidence>
<dbReference type="Proteomes" id="UP000031433">
    <property type="component" value="Unassembled WGS sequence"/>
</dbReference>
<dbReference type="SUPFAM" id="SSF160246">
    <property type="entry name" value="EspE N-terminal domain-like"/>
    <property type="match status" value="1"/>
</dbReference>
<name>A0A0C1QKJ6_9BACT</name>
<dbReference type="EMBL" id="JXBL01000001">
    <property type="protein sequence ID" value="KIE41137.1"/>
    <property type="molecule type" value="Genomic_DNA"/>
</dbReference>
<keyword evidence="3" id="KW-0067">ATP-binding</keyword>
<dbReference type="GO" id="GO:0005886">
    <property type="term" value="C:plasma membrane"/>
    <property type="evidence" value="ECO:0007669"/>
    <property type="project" value="TreeGrafter"/>
</dbReference>
<evidence type="ECO:0000259" key="4">
    <source>
        <dbReference type="Pfam" id="PF00437"/>
    </source>
</evidence>
<evidence type="ECO:0000313" key="7">
    <source>
        <dbReference type="Proteomes" id="UP000031433"/>
    </source>
</evidence>
<comment type="similarity">
    <text evidence="1">Belongs to the GSP E family.</text>
</comment>
<dbReference type="GO" id="GO:0016887">
    <property type="term" value="F:ATP hydrolysis activity"/>
    <property type="evidence" value="ECO:0007669"/>
    <property type="project" value="TreeGrafter"/>
</dbReference>
<dbReference type="RefSeq" id="WP_039642617.1">
    <property type="nucleotide sequence ID" value="NZ_JXBL01000001.1"/>
</dbReference>
<dbReference type="InterPro" id="IPR007831">
    <property type="entry name" value="T2SS_GspE_N"/>
</dbReference>
<dbReference type="PANTHER" id="PTHR30258">
    <property type="entry name" value="TYPE II SECRETION SYSTEM PROTEIN GSPE-RELATED"/>
    <property type="match status" value="1"/>
</dbReference>
<reference evidence="6 7" key="1">
    <citation type="submission" date="2015-01" db="EMBL/GenBank/DDBJ databases">
        <title>Genome sequence of the anaerobic bacterium Geobacter soli GSS01, a dissimilatory Fe(III) reducer from soil.</title>
        <authorList>
            <person name="Yang G."/>
            <person name="Zhou S."/>
        </authorList>
    </citation>
    <scope>NUCLEOTIDE SEQUENCE [LARGE SCALE GENOMIC DNA]</scope>
    <source>
        <strain evidence="6 7">GSS01</strain>
    </source>
</reference>
<dbReference type="Gene3D" id="3.30.300.160">
    <property type="entry name" value="Type II secretion system, protein E, N-terminal domain"/>
    <property type="match status" value="1"/>
</dbReference>